<keyword evidence="5" id="KW-0472">Membrane</keyword>
<keyword evidence="8" id="KW-1185">Reference proteome</keyword>
<dbReference type="InterPro" id="IPR007941">
    <property type="entry name" value="DUF726"/>
</dbReference>
<evidence type="ECO:0000256" key="2">
    <source>
        <dbReference type="ARBA" id="ARBA00009824"/>
    </source>
</evidence>
<dbReference type="GO" id="GO:0016020">
    <property type="term" value="C:membrane"/>
    <property type="evidence" value="ECO:0007669"/>
    <property type="project" value="UniProtKB-SubCell"/>
</dbReference>
<comment type="subcellular location">
    <subcellularLocation>
        <location evidence="1">Membrane</location>
        <topology evidence="1">Multi-pass membrane protein</topology>
    </subcellularLocation>
</comment>
<dbReference type="AlphaFoldDB" id="A0AA39ZZV5"/>
<protein>
    <recommendedName>
        <fullName evidence="9">Transmembrane and coiled-coil domain-containing protein 4</fullName>
    </recommendedName>
</protein>
<keyword evidence="3" id="KW-0812">Transmembrane</keyword>
<dbReference type="GeneID" id="85326138"/>
<feature type="region of interest" description="Disordered" evidence="6">
    <location>
        <begin position="501"/>
        <end position="549"/>
    </location>
</feature>
<proteinExistence type="inferred from homology"/>
<gene>
    <name evidence="7" type="ORF">B0T26DRAFT_727731</name>
</gene>
<dbReference type="InterPro" id="IPR029058">
    <property type="entry name" value="AB_hydrolase_fold"/>
</dbReference>
<dbReference type="EMBL" id="JAUIRO010000007">
    <property type="protein sequence ID" value="KAK0706705.1"/>
    <property type="molecule type" value="Genomic_DNA"/>
</dbReference>
<dbReference type="Proteomes" id="UP001172101">
    <property type="component" value="Unassembled WGS sequence"/>
</dbReference>
<evidence type="ECO:0000313" key="7">
    <source>
        <dbReference type="EMBL" id="KAK0706705.1"/>
    </source>
</evidence>
<dbReference type="SUPFAM" id="SSF53474">
    <property type="entry name" value="alpha/beta-Hydrolases"/>
    <property type="match status" value="1"/>
</dbReference>
<dbReference type="RefSeq" id="XP_060291799.1">
    <property type="nucleotide sequence ID" value="XM_060442868.1"/>
</dbReference>
<evidence type="ECO:0000313" key="8">
    <source>
        <dbReference type="Proteomes" id="UP001172101"/>
    </source>
</evidence>
<organism evidence="7 8">
    <name type="scientific">Lasiosphaeria miniovina</name>
    <dbReference type="NCBI Taxonomy" id="1954250"/>
    <lineage>
        <taxon>Eukaryota</taxon>
        <taxon>Fungi</taxon>
        <taxon>Dikarya</taxon>
        <taxon>Ascomycota</taxon>
        <taxon>Pezizomycotina</taxon>
        <taxon>Sordariomycetes</taxon>
        <taxon>Sordariomycetidae</taxon>
        <taxon>Sordariales</taxon>
        <taxon>Lasiosphaeriaceae</taxon>
        <taxon>Lasiosphaeria</taxon>
    </lineage>
</organism>
<dbReference type="Pfam" id="PF05277">
    <property type="entry name" value="DUF726"/>
    <property type="match status" value="1"/>
</dbReference>
<keyword evidence="4" id="KW-1133">Transmembrane helix</keyword>
<accession>A0AA39ZZV5</accession>
<comment type="similarity">
    <text evidence="2">Belongs to the TMCO4 family.</text>
</comment>
<comment type="caution">
    <text evidence="7">The sequence shown here is derived from an EMBL/GenBank/DDBJ whole genome shotgun (WGS) entry which is preliminary data.</text>
</comment>
<feature type="compositionally biased region" description="Basic residues" evidence="6">
    <location>
        <begin position="532"/>
        <end position="549"/>
    </location>
</feature>
<name>A0AA39ZZV5_9PEZI</name>
<dbReference type="PANTHER" id="PTHR17920:SF22">
    <property type="entry name" value="DUF726 DOMAIN PROTEIN (AFU_ORTHOLOGUE AFUA_2G12860)"/>
    <property type="match status" value="1"/>
</dbReference>
<evidence type="ECO:0000256" key="1">
    <source>
        <dbReference type="ARBA" id="ARBA00004141"/>
    </source>
</evidence>
<reference evidence="7" key="1">
    <citation type="submission" date="2023-06" db="EMBL/GenBank/DDBJ databases">
        <title>Genome-scale phylogeny and comparative genomics of the fungal order Sordariales.</title>
        <authorList>
            <consortium name="Lawrence Berkeley National Laboratory"/>
            <person name="Hensen N."/>
            <person name="Bonometti L."/>
            <person name="Westerberg I."/>
            <person name="Brannstrom I.O."/>
            <person name="Guillou S."/>
            <person name="Cros-Aarteil S."/>
            <person name="Calhoun S."/>
            <person name="Haridas S."/>
            <person name="Kuo A."/>
            <person name="Mondo S."/>
            <person name="Pangilinan J."/>
            <person name="Riley R."/>
            <person name="LaButti K."/>
            <person name="Andreopoulos B."/>
            <person name="Lipzen A."/>
            <person name="Chen C."/>
            <person name="Yanf M."/>
            <person name="Daum C."/>
            <person name="Ng V."/>
            <person name="Clum A."/>
            <person name="Steindorff A."/>
            <person name="Ohm R."/>
            <person name="Martin F."/>
            <person name="Silar P."/>
            <person name="Natvig D."/>
            <person name="Lalanne C."/>
            <person name="Gautier V."/>
            <person name="Ament-velasquez S.L."/>
            <person name="Kruys A."/>
            <person name="Hutchinson M.I."/>
            <person name="Powell A.J."/>
            <person name="Barry K."/>
            <person name="Miller A.N."/>
            <person name="Grigoriev I.V."/>
            <person name="Debuchy R."/>
            <person name="Gladieux P."/>
            <person name="Thoren M.H."/>
            <person name="Johannesson H."/>
        </authorList>
    </citation>
    <scope>NUCLEOTIDE SEQUENCE</scope>
    <source>
        <strain evidence="7">SMH2392-1A</strain>
    </source>
</reference>
<evidence type="ECO:0000256" key="3">
    <source>
        <dbReference type="ARBA" id="ARBA00022692"/>
    </source>
</evidence>
<evidence type="ECO:0008006" key="9">
    <source>
        <dbReference type="Google" id="ProtNLM"/>
    </source>
</evidence>
<evidence type="ECO:0000256" key="6">
    <source>
        <dbReference type="SAM" id="MobiDB-lite"/>
    </source>
</evidence>
<dbReference type="PANTHER" id="PTHR17920">
    <property type="entry name" value="TRANSMEMBRANE AND COILED-COIL DOMAIN-CONTAINING PROTEIN 4 TMCO4"/>
    <property type="match status" value="1"/>
</dbReference>
<evidence type="ECO:0000256" key="4">
    <source>
        <dbReference type="ARBA" id="ARBA00022989"/>
    </source>
</evidence>
<evidence type="ECO:0000256" key="5">
    <source>
        <dbReference type="ARBA" id="ARBA00023136"/>
    </source>
</evidence>
<sequence>MTAADRMKAPKIQIQQAVENDQLLTQLYPPTQTTLGSLALEKRNLLLHSLLLLLLSLEHYSSYSRILLLNIVSSLNLPLRMLTEDEVRVAKALAQVVKDVQQGDLSHKRKTADDGKSSKKWKNMADSGALVGPLVAASIGQVMGGGLGTSTTASVLGPLANNKLAMAAFFGLGRTVGKGMEQYAKDIPDLAFVPLHGSLGNQSEICKINPENRRFRVVFCINGWVNNEKPAGVSGATSPWKALEDHNEVHMLRWELETLGKIGNALEVVMKSTAWSKAKKEIIARTSEQSSVLHDPACVKPANTLGSVFASLHQAIWPAGLLNVCKVIDNPWCIGLSRADKTGSVLADIIINKGQGERGVTLVGYSLGARVIFTCLMVLAERRAFGLVENAVLMGAPMPSDEFSWCAMKSVVSGRLINVFSENDHLLGFMYRMSSLHAGVAGLQRIQGVDGVENVDASANVSTHWRYQYMVGSILKHIGWENIDHAQVAKDEEVLAMVDRENVERERNHDADLAKKSGYGAENEVQQEPIPTRKRKNKNKTKNKTKNKK</sequence>
<feature type="compositionally biased region" description="Basic and acidic residues" evidence="6">
    <location>
        <begin position="501"/>
        <end position="515"/>
    </location>
</feature>